<feature type="region of interest" description="Disordered" evidence="1">
    <location>
        <begin position="1"/>
        <end position="62"/>
    </location>
</feature>
<dbReference type="GO" id="GO:0048024">
    <property type="term" value="P:regulation of mRNA splicing, via spliceosome"/>
    <property type="evidence" value="ECO:0007669"/>
    <property type="project" value="TreeGrafter"/>
</dbReference>
<dbReference type="GeneID" id="5235470"/>
<feature type="compositionally biased region" description="Pro residues" evidence="1">
    <location>
        <begin position="1"/>
        <end position="10"/>
    </location>
</feature>
<feature type="region of interest" description="Disordered" evidence="1">
    <location>
        <begin position="758"/>
        <end position="778"/>
    </location>
</feature>
<organism evidence="2 3">
    <name type="scientific">Lodderomyces elongisporus (strain ATCC 11503 / CBS 2605 / JCM 1781 / NBRC 1676 / NRRL YB-4239)</name>
    <name type="common">Yeast</name>
    <name type="synonym">Saccharomyces elongisporus</name>
    <dbReference type="NCBI Taxonomy" id="379508"/>
    <lineage>
        <taxon>Eukaryota</taxon>
        <taxon>Fungi</taxon>
        <taxon>Dikarya</taxon>
        <taxon>Ascomycota</taxon>
        <taxon>Saccharomycotina</taxon>
        <taxon>Pichiomycetes</taxon>
        <taxon>Debaryomycetaceae</taxon>
        <taxon>Candida/Lodderomyces clade</taxon>
        <taxon>Lodderomyces</taxon>
    </lineage>
</organism>
<feature type="region of interest" description="Disordered" evidence="1">
    <location>
        <begin position="795"/>
        <end position="915"/>
    </location>
</feature>
<dbReference type="HOGENOM" id="CLU_317348_0_0_1"/>
<feature type="compositionally biased region" description="Basic and acidic residues" evidence="1">
    <location>
        <begin position="485"/>
        <end position="500"/>
    </location>
</feature>
<dbReference type="EMBL" id="CH981524">
    <property type="protein sequence ID" value="EDK41899.1"/>
    <property type="molecule type" value="Genomic_DNA"/>
</dbReference>
<reference evidence="2 3" key="1">
    <citation type="journal article" date="2009" name="Nature">
        <title>Evolution of pathogenicity and sexual reproduction in eight Candida genomes.</title>
        <authorList>
            <person name="Butler G."/>
            <person name="Rasmussen M.D."/>
            <person name="Lin M.F."/>
            <person name="Santos M.A."/>
            <person name="Sakthikumar S."/>
            <person name="Munro C.A."/>
            <person name="Rheinbay E."/>
            <person name="Grabherr M."/>
            <person name="Forche A."/>
            <person name="Reedy J.L."/>
            <person name="Agrafioti I."/>
            <person name="Arnaud M.B."/>
            <person name="Bates S."/>
            <person name="Brown A.J."/>
            <person name="Brunke S."/>
            <person name="Costanzo M.C."/>
            <person name="Fitzpatrick D.A."/>
            <person name="de Groot P.W."/>
            <person name="Harris D."/>
            <person name="Hoyer L.L."/>
            <person name="Hube B."/>
            <person name="Klis F.M."/>
            <person name="Kodira C."/>
            <person name="Lennard N."/>
            <person name="Logue M.E."/>
            <person name="Martin R."/>
            <person name="Neiman A.M."/>
            <person name="Nikolaou E."/>
            <person name="Quail M.A."/>
            <person name="Quinn J."/>
            <person name="Santos M.C."/>
            <person name="Schmitzberger F.F."/>
            <person name="Sherlock G."/>
            <person name="Shah P."/>
            <person name="Silverstein K.A."/>
            <person name="Skrzypek M.S."/>
            <person name="Soll D."/>
            <person name="Staggs R."/>
            <person name="Stansfield I."/>
            <person name="Stumpf M.P."/>
            <person name="Sudbery P.E."/>
            <person name="Srikantha T."/>
            <person name="Zeng Q."/>
            <person name="Berman J."/>
            <person name="Berriman M."/>
            <person name="Heitman J."/>
            <person name="Gow N.A."/>
            <person name="Lorenz M.C."/>
            <person name="Birren B.W."/>
            <person name="Kellis M."/>
            <person name="Cuomo C.A."/>
        </authorList>
    </citation>
    <scope>NUCLEOTIDE SEQUENCE [LARGE SCALE GENOMIC DNA]</scope>
    <source>
        <strain evidence="3">ATCC 11503 / BCRC 21390 / CBS 2605 / JCM 1781 / NBRC 1676 / NRRL YB-4239</strain>
    </source>
</reference>
<dbReference type="KEGG" id="lel:PVL30_000075"/>
<feature type="compositionally biased region" description="Basic and acidic residues" evidence="1">
    <location>
        <begin position="865"/>
        <end position="879"/>
    </location>
</feature>
<feature type="region of interest" description="Disordered" evidence="1">
    <location>
        <begin position="984"/>
        <end position="1019"/>
    </location>
</feature>
<name>A5DRU1_LODEL</name>
<keyword evidence="3" id="KW-1185">Reference proteome</keyword>
<feature type="compositionally biased region" description="Low complexity" evidence="1">
    <location>
        <begin position="535"/>
        <end position="560"/>
    </location>
</feature>
<feature type="compositionally biased region" description="Low complexity" evidence="1">
    <location>
        <begin position="30"/>
        <end position="62"/>
    </location>
</feature>
<dbReference type="InParanoid" id="A5DRU1"/>
<proteinExistence type="predicted"/>
<dbReference type="InterPro" id="IPR052225">
    <property type="entry name" value="Ser/Arg_repetitive_matrix"/>
</dbReference>
<feature type="compositionally biased region" description="Low complexity" evidence="1">
    <location>
        <begin position="842"/>
        <end position="863"/>
    </location>
</feature>
<accession>A5DRU1</accession>
<dbReference type="OMA" id="WYKKPAV"/>
<feature type="compositionally biased region" description="Low complexity" evidence="1">
    <location>
        <begin position="504"/>
        <end position="525"/>
    </location>
</feature>
<feature type="compositionally biased region" description="Polar residues" evidence="1">
    <location>
        <begin position="610"/>
        <end position="619"/>
    </location>
</feature>
<dbReference type="OrthoDB" id="4087202at2759"/>
<gene>
    <name evidence="2" type="ORF">LELG_00077</name>
</gene>
<dbReference type="GO" id="GO:0005681">
    <property type="term" value="C:spliceosomal complex"/>
    <property type="evidence" value="ECO:0007669"/>
    <property type="project" value="TreeGrafter"/>
</dbReference>
<evidence type="ECO:0000256" key="1">
    <source>
        <dbReference type="SAM" id="MobiDB-lite"/>
    </source>
</evidence>
<dbReference type="AlphaFoldDB" id="A5DRU1"/>
<dbReference type="VEuPathDB" id="FungiDB:LELG_00077"/>
<feature type="compositionally biased region" description="Polar residues" evidence="1">
    <location>
        <begin position="641"/>
        <end position="654"/>
    </location>
</feature>
<evidence type="ECO:0000313" key="2">
    <source>
        <dbReference type="EMBL" id="EDK41899.1"/>
    </source>
</evidence>
<feature type="compositionally biased region" description="Basic and acidic residues" evidence="1">
    <location>
        <begin position="17"/>
        <end position="27"/>
    </location>
</feature>
<feature type="compositionally biased region" description="Low complexity" evidence="1">
    <location>
        <begin position="455"/>
        <end position="478"/>
    </location>
</feature>
<dbReference type="PANTHER" id="PTHR23148:SF0">
    <property type="entry name" value="SERINE_ARGININE REPETITIVE MATRIX PROTEIN 1"/>
    <property type="match status" value="1"/>
</dbReference>
<sequence>MSSNSPPPSPVTSDSIIDEKEIVKTTTKEGPNGTSTGTSTGTSNNTSNNASNTTPNTTTPPSLYLPKTITSLDCKILQYEYGIYKLDHFIASLKNIQQATTATSHDLPLLHYIVLLAANTFAINERAFDPKLYLLSNYKPTSLGAISITAATSHIPYDIPDLSVLALDKIPSVKDARICLKQLESLSNVCLQGYQKKLVAAKTEKLKMTKIVSDFLDTYYGQIGEILSRNIFTAKDIDLQINGLDFKLTEDKELLDNQNYQEASLIDMDIKELFTIVDSCEQLLKHIKYTISTLKKANMVDAYAIHKIFLITQRLNEIYTIIRRFGRKIYLSNHQHLIDARFLHHHGNSNYFKSQILKNMTEFFNSMKKNGTLIANITRLIRQDAKFEVNAKVAANHMNFATQGLTICERTLQVLREFGVSWIVAELKFRRIYNLPKQTLYSIYQSIPEFKEPPKQTQQAQQAKQAQQAQLQSQLQSQSHTKNNSIEHKLKKLDFNDIGRRSRSSSVSSNTSNNSNNSSASLMNRTAGTSSPNKLNALTSTAAASSNSNTPERRSSISSPRPRPNSMLIQGNRVTNGSLSRSNSVSSNEGAGSIVGSITGASPLGRRRSNSNPIKSDATSGAAAALNYSRNGKGTPIKSPLRNQHTSGDSTNDTGDQESLAVPQPRGPSRITKKLLAVEEEEDGKIVHDVTPPNSKLSAAQRFQQHVRNAAKEGTLVTHQRETLTTVTFDPNNASDLHIRRYHDAPKVEENLVPSAATAPATPATPATSVTPSAPSAPLQLPSLEAQISIVQQHLQAVPQRRTRDQVTRQNTKRNSHIPDIPPITQTPPVSASTLAIADNESNSTTTTTATTNSSISSSTINTEQHVHQQADLEQEQGRQKSTTPDVQDDTRRATGNNLEGNENGVGNGGDEEEETTTVIFKKVRFVGVPEYTEAEDAPTKYSHALLRNFAYFRNPHRSSTAKAQKFTKSDQFLQEESLSFRANQQINGDNAEDVVVPQPPPGAGLASKIAPKPKGGIS</sequence>
<protein>
    <submittedName>
        <fullName evidence="2">Uncharacterized protein</fullName>
    </submittedName>
</protein>
<dbReference type="Proteomes" id="UP000001996">
    <property type="component" value="Unassembled WGS sequence"/>
</dbReference>
<feature type="region of interest" description="Disordered" evidence="1">
    <location>
        <begin position="452"/>
        <end position="670"/>
    </location>
</feature>
<dbReference type="eggNOG" id="ENOG502S8NP">
    <property type="taxonomic scope" value="Eukaryota"/>
</dbReference>
<dbReference type="PANTHER" id="PTHR23148">
    <property type="entry name" value="SERINE/ARGININE REGULATED NUCLEAR MATRIX PROTEIN"/>
    <property type="match status" value="1"/>
</dbReference>
<feature type="compositionally biased region" description="Low complexity" evidence="1">
    <location>
        <begin position="576"/>
        <end position="588"/>
    </location>
</feature>
<dbReference type="GO" id="GO:0003723">
    <property type="term" value="F:RNA binding"/>
    <property type="evidence" value="ECO:0007669"/>
    <property type="project" value="TreeGrafter"/>
</dbReference>
<evidence type="ECO:0000313" key="3">
    <source>
        <dbReference type="Proteomes" id="UP000001996"/>
    </source>
</evidence>